<dbReference type="Proteomes" id="UP000032679">
    <property type="component" value="Unassembled WGS sequence"/>
</dbReference>
<gene>
    <name evidence="3" type="ORF">Tasa_003_006</name>
</gene>
<dbReference type="AlphaFoldDB" id="A0A0D6MHU9"/>
<feature type="transmembrane region" description="Helical" evidence="2">
    <location>
        <begin position="83"/>
        <end position="103"/>
    </location>
</feature>
<evidence type="ECO:0000313" key="4">
    <source>
        <dbReference type="Proteomes" id="UP000032679"/>
    </source>
</evidence>
<sequence length="141" mass="14809">MAPVASACTKGLSFREPSGVLRIVAENGPRDRPGTQASQSSFEERLMTAERRAGVSSLSETGGNAGRKGSDGLSRQDFTALGLVFRLGTELVSALVVGVAIGYGLDRWLGHRPLFLVTFSLLGGVAGVMNVWRFASKAGPN</sequence>
<protein>
    <submittedName>
        <fullName evidence="3">ATP synthase</fullName>
    </submittedName>
</protein>
<evidence type="ECO:0000256" key="1">
    <source>
        <dbReference type="SAM" id="MobiDB-lite"/>
    </source>
</evidence>
<proteinExistence type="predicted"/>
<keyword evidence="2" id="KW-0472">Membrane</keyword>
<feature type="region of interest" description="Disordered" evidence="1">
    <location>
        <begin position="48"/>
        <end position="71"/>
    </location>
</feature>
<dbReference type="STRING" id="1231623.Tasa_003_006"/>
<organism evidence="3 4">
    <name type="scientific">Tanticharoenia sakaeratensis NBRC 103193</name>
    <dbReference type="NCBI Taxonomy" id="1231623"/>
    <lineage>
        <taxon>Bacteria</taxon>
        <taxon>Pseudomonadati</taxon>
        <taxon>Pseudomonadota</taxon>
        <taxon>Alphaproteobacteria</taxon>
        <taxon>Acetobacterales</taxon>
        <taxon>Acetobacteraceae</taxon>
        <taxon>Tanticharoenia</taxon>
    </lineage>
</organism>
<evidence type="ECO:0000256" key="2">
    <source>
        <dbReference type="SAM" id="Phobius"/>
    </source>
</evidence>
<evidence type="ECO:0000313" key="3">
    <source>
        <dbReference type="EMBL" id="GAN52828.1"/>
    </source>
</evidence>
<feature type="transmembrane region" description="Helical" evidence="2">
    <location>
        <begin position="115"/>
        <end position="135"/>
    </location>
</feature>
<dbReference type="Pfam" id="PF09527">
    <property type="entry name" value="ATPase_gene1"/>
    <property type="match status" value="1"/>
</dbReference>
<keyword evidence="4" id="KW-1185">Reference proteome</keyword>
<dbReference type="EMBL" id="BALE01000003">
    <property type="protein sequence ID" value="GAN52828.1"/>
    <property type="molecule type" value="Genomic_DNA"/>
</dbReference>
<keyword evidence="2" id="KW-1133">Transmembrane helix</keyword>
<accession>A0A0D6MHU9</accession>
<dbReference type="InterPro" id="IPR032820">
    <property type="entry name" value="ATPase_put"/>
</dbReference>
<name>A0A0D6MHU9_9PROT</name>
<keyword evidence="2" id="KW-0812">Transmembrane</keyword>
<comment type="caution">
    <text evidence="3">The sequence shown here is derived from an EMBL/GenBank/DDBJ whole genome shotgun (WGS) entry which is preliminary data.</text>
</comment>
<reference evidence="3 4" key="1">
    <citation type="submission" date="2012-10" db="EMBL/GenBank/DDBJ databases">
        <title>Genome sequencing of Tanticharoenia sakaeratensis NBRC 103193.</title>
        <authorList>
            <person name="Azuma Y."/>
            <person name="Hadano H."/>
            <person name="Hirakawa H."/>
            <person name="Matsushita K."/>
        </authorList>
    </citation>
    <scope>NUCLEOTIDE SEQUENCE [LARGE SCALE GENOMIC DNA]</scope>
    <source>
        <strain evidence="3 4">NBRC 103193</strain>
    </source>
</reference>